<dbReference type="Proteomes" id="UP000014978">
    <property type="component" value="Unassembled WGS sequence"/>
</dbReference>
<dbReference type="EMBL" id="ATCN01000029">
    <property type="protein sequence ID" value="EPR80043.1"/>
    <property type="molecule type" value="Genomic_DNA"/>
</dbReference>
<name>S7XVY2_SPRLO</name>
<reference evidence="2" key="1">
    <citation type="journal article" date="2013" name="PLoS Genet.">
        <title>The genome of Spraguea lophii and the basis of host-microsporidian interactions.</title>
        <authorList>
            <person name="Campbell S.E."/>
            <person name="Williams T.A."/>
            <person name="Yousuf A."/>
            <person name="Soanes D.M."/>
            <person name="Paszkiewicz K.H."/>
            <person name="Williams B.A.P."/>
        </authorList>
    </citation>
    <scope>NUCLEOTIDE SEQUENCE [LARGE SCALE GENOMIC DNA]</scope>
    <source>
        <strain evidence="2">42_110</strain>
    </source>
</reference>
<dbReference type="AlphaFoldDB" id="S7XVY2"/>
<dbReference type="Pfam" id="PF00400">
    <property type="entry name" value="WD40"/>
    <property type="match status" value="1"/>
</dbReference>
<dbReference type="InParanoid" id="S7XVY2"/>
<dbReference type="InterPro" id="IPR036322">
    <property type="entry name" value="WD40_repeat_dom_sf"/>
</dbReference>
<dbReference type="InterPro" id="IPR015943">
    <property type="entry name" value="WD40/YVTN_repeat-like_dom_sf"/>
</dbReference>
<proteinExistence type="predicted"/>
<organism evidence="1 2">
    <name type="scientific">Spraguea lophii (strain 42_110)</name>
    <name type="common">Microsporidian parasite</name>
    <dbReference type="NCBI Taxonomy" id="1358809"/>
    <lineage>
        <taxon>Eukaryota</taxon>
        <taxon>Fungi</taxon>
        <taxon>Fungi incertae sedis</taxon>
        <taxon>Microsporidia</taxon>
        <taxon>Spragueidae</taxon>
        <taxon>Spraguea</taxon>
    </lineage>
</organism>
<gene>
    <name evidence="1" type="ORF">SLOPH_2071</name>
</gene>
<evidence type="ECO:0000313" key="2">
    <source>
        <dbReference type="Proteomes" id="UP000014978"/>
    </source>
</evidence>
<dbReference type="InterPro" id="IPR001680">
    <property type="entry name" value="WD40_rpt"/>
</dbReference>
<dbReference type="HOGENOM" id="CLU_787757_0_0_1"/>
<dbReference type="Gene3D" id="2.130.10.10">
    <property type="entry name" value="YVTN repeat-like/Quinoprotein amine dehydrogenase"/>
    <property type="match status" value="1"/>
</dbReference>
<dbReference type="GO" id="GO:0005634">
    <property type="term" value="C:nucleus"/>
    <property type="evidence" value="ECO:0007669"/>
    <property type="project" value="TreeGrafter"/>
</dbReference>
<evidence type="ECO:0000313" key="1">
    <source>
        <dbReference type="EMBL" id="EPR80043.1"/>
    </source>
</evidence>
<dbReference type="OrthoDB" id="2161379at2759"/>
<dbReference type="PANTHER" id="PTHR19855">
    <property type="entry name" value="WD40 REPEAT PROTEIN 12, 37"/>
    <property type="match status" value="1"/>
</dbReference>
<dbReference type="SMART" id="SM00320">
    <property type="entry name" value="WD40"/>
    <property type="match status" value="3"/>
</dbReference>
<dbReference type="PANTHER" id="PTHR19855:SF11">
    <property type="entry name" value="RIBOSOME BIOGENESIS PROTEIN WDR12"/>
    <property type="match status" value="1"/>
</dbReference>
<dbReference type="STRING" id="1358809.S7XVY2"/>
<protein>
    <submittedName>
        <fullName evidence="1">WD repeat-containing protein</fullName>
    </submittedName>
</protein>
<keyword evidence="2" id="KW-1185">Reference proteome</keyword>
<accession>S7XVY2</accession>
<dbReference type="SUPFAM" id="SSF50978">
    <property type="entry name" value="WD40 repeat-like"/>
    <property type="match status" value="1"/>
</dbReference>
<dbReference type="OMA" id="WEYHKYL"/>
<dbReference type="VEuPathDB" id="MicrosporidiaDB:SLOPH_2071"/>
<comment type="caution">
    <text evidence="1">The sequence shown here is derived from an EMBL/GenBank/DDBJ whole genome shotgun (WGS) entry which is preliminary data.</text>
</comment>
<sequence>MDTDDDPSSCSIVHLPLLDTEVVDSSDDGYDILEHISLEYPSQTVCKQNNNIIVAPNTENTTPYILSLKFDSFNSIDNFKHSKTDVKDNINRIKIKSKIYAITDKTLEIFDSELNNLDTISINQISRECCFSYGIDADEIIAISTTDGNLIVLDKSLIDVQKNKIHLSDINDIKTKENMIYSCSNDRTISVYDRRSNSHISIGKNNSDNYSKNITFNSELNAIDVRDNKILVGEDDGNISLLDLRKYNHLILSTDNHFDNESGKESMSDSSDNRQKYIDTFKYDPEHRKPITSVSFYSSNNFISTSDDKVCLWDISLKESIFDHDGQEYYKQGIYLEDNIFVVTSIDGLCFFKPDIQK</sequence>